<protein>
    <submittedName>
        <fullName evidence="1">FixH domain containing protein</fullName>
    </submittedName>
</protein>
<evidence type="ECO:0000313" key="1">
    <source>
        <dbReference type="EMBL" id="ERJ18244.1"/>
    </source>
</evidence>
<dbReference type="AlphaFoldDB" id="U2FQ23"/>
<reference evidence="1 2" key="2">
    <citation type="journal article" date="2013" name="PLoS ONE">
        <title>INDIGO - INtegrated Data Warehouse of MIcrobial GenOmes with Examples from the Red Sea Extremophiles.</title>
        <authorList>
            <person name="Alam I."/>
            <person name="Antunes A."/>
            <person name="Kamau A.A."/>
            <person name="Ba Alawi W."/>
            <person name="Kalkatawi M."/>
            <person name="Stingl U."/>
            <person name="Bajic V.B."/>
        </authorList>
    </citation>
    <scope>NUCLEOTIDE SEQUENCE [LARGE SCALE GENOMIC DNA]</scope>
    <source>
        <strain evidence="1 2">E1L3A</strain>
    </source>
</reference>
<sequence length="168" mass="18222">MSMTQTVRPWYRHVWPWALMAPPAASVVFWAVIITTMAGPPDLVVEDYAKVGLTYTEDQSARHAAERLGISANAHVDRDTGAVSVRVDGFDSAPETLRLALVHATQATADHVIELKRNSAGIYRGNTPTRIVGARELRLSPADGSWTITGRLIGPQASVALAPRARNK</sequence>
<keyword evidence="2" id="KW-1185">Reference proteome</keyword>
<proteinExistence type="predicted"/>
<comment type="caution">
    <text evidence="1">The sequence shown here is derived from an EMBL/GenBank/DDBJ whole genome shotgun (WGS) entry which is preliminary data.</text>
</comment>
<accession>U2FQ23</accession>
<dbReference type="Pfam" id="PF05751">
    <property type="entry name" value="FixH"/>
    <property type="match status" value="1"/>
</dbReference>
<name>U2FQ23_9GAMM</name>
<gene>
    <name evidence="1" type="ORF">SSPSH_002857</name>
</gene>
<dbReference type="EMBL" id="AFNV02000021">
    <property type="protein sequence ID" value="ERJ18244.1"/>
    <property type="molecule type" value="Genomic_DNA"/>
</dbReference>
<evidence type="ECO:0000313" key="2">
    <source>
        <dbReference type="Proteomes" id="UP000006242"/>
    </source>
</evidence>
<organism evidence="1 2">
    <name type="scientific">Salinisphaera shabanensis E1L3A</name>
    <dbReference type="NCBI Taxonomy" id="1033802"/>
    <lineage>
        <taxon>Bacteria</taxon>
        <taxon>Pseudomonadati</taxon>
        <taxon>Pseudomonadota</taxon>
        <taxon>Gammaproteobacteria</taxon>
        <taxon>Salinisphaerales</taxon>
        <taxon>Salinisphaeraceae</taxon>
        <taxon>Salinisphaera</taxon>
    </lineage>
</organism>
<dbReference type="RefSeq" id="WP_021031785.1">
    <property type="nucleotide sequence ID" value="NZ_AFNV02000021.1"/>
</dbReference>
<dbReference type="InterPro" id="IPR008620">
    <property type="entry name" value="FixH"/>
</dbReference>
<dbReference type="eggNOG" id="COG3198">
    <property type="taxonomic scope" value="Bacteria"/>
</dbReference>
<dbReference type="OrthoDB" id="5295180at2"/>
<reference evidence="1 2" key="1">
    <citation type="journal article" date="2011" name="J. Bacteriol.">
        <title>Genome sequence of Salinisphaera shabanensis, a gammaproteobacterium from the harsh, variable environment of the brine-seawater interface of the Shaban Deep in the Red Sea.</title>
        <authorList>
            <person name="Antunes A."/>
            <person name="Alam I."/>
            <person name="Bajic V.B."/>
            <person name="Stingl U."/>
        </authorList>
    </citation>
    <scope>NUCLEOTIDE SEQUENCE [LARGE SCALE GENOMIC DNA]</scope>
    <source>
        <strain evidence="1 2">E1L3A</strain>
    </source>
</reference>
<dbReference type="STRING" id="1033802.SSPSH_002857"/>
<dbReference type="Proteomes" id="UP000006242">
    <property type="component" value="Unassembled WGS sequence"/>
</dbReference>